<organism evidence="4 5">
    <name type="scientific">Scytalidium lignicola</name>
    <name type="common">Hyphomycete</name>
    <dbReference type="NCBI Taxonomy" id="5539"/>
    <lineage>
        <taxon>Eukaryota</taxon>
        <taxon>Fungi</taxon>
        <taxon>Dikarya</taxon>
        <taxon>Ascomycota</taxon>
        <taxon>Pezizomycotina</taxon>
        <taxon>Leotiomycetes</taxon>
        <taxon>Leotiomycetes incertae sedis</taxon>
        <taxon>Scytalidium</taxon>
    </lineage>
</organism>
<evidence type="ECO:0000313" key="5">
    <source>
        <dbReference type="Proteomes" id="UP000258309"/>
    </source>
</evidence>
<dbReference type="Proteomes" id="UP000258309">
    <property type="component" value="Unassembled WGS sequence"/>
</dbReference>
<evidence type="ECO:0000313" key="4">
    <source>
        <dbReference type="EMBL" id="RFU34515.1"/>
    </source>
</evidence>
<dbReference type="PANTHER" id="PTHR47431:SF1">
    <property type="entry name" value="ZN(II)2CYS6 TRANSCRIPTION FACTOR (EUROFUNG)"/>
    <property type="match status" value="1"/>
</dbReference>
<dbReference type="GO" id="GO:0003677">
    <property type="term" value="F:DNA binding"/>
    <property type="evidence" value="ECO:0007669"/>
    <property type="project" value="InterPro"/>
</dbReference>
<dbReference type="SMART" id="SM00066">
    <property type="entry name" value="GAL4"/>
    <property type="match status" value="1"/>
</dbReference>
<dbReference type="SUPFAM" id="SSF57701">
    <property type="entry name" value="Zn2/Cys6 DNA-binding domain"/>
    <property type="match status" value="1"/>
</dbReference>
<dbReference type="PANTHER" id="PTHR47431">
    <property type="entry name" value="ZN(II)2CYS6 TRANSCRIPTION FACTOR (EUROFUNG)-RELATED"/>
    <property type="match status" value="1"/>
</dbReference>
<keyword evidence="2" id="KW-0539">Nucleus</keyword>
<dbReference type="Pfam" id="PF04082">
    <property type="entry name" value="Fungal_trans"/>
    <property type="match status" value="1"/>
</dbReference>
<dbReference type="InterPro" id="IPR036864">
    <property type="entry name" value="Zn2-C6_fun-type_DNA-bd_sf"/>
</dbReference>
<dbReference type="CDD" id="cd00067">
    <property type="entry name" value="GAL4"/>
    <property type="match status" value="1"/>
</dbReference>
<protein>
    <recommendedName>
        <fullName evidence="3">Zn(2)-C6 fungal-type domain-containing protein</fullName>
    </recommendedName>
</protein>
<evidence type="ECO:0000256" key="2">
    <source>
        <dbReference type="ARBA" id="ARBA00023242"/>
    </source>
</evidence>
<reference evidence="4 5" key="1">
    <citation type="submission" date="2018-05" db="EMBL/GenBank/DDBJ databases">
        <title>Draft genome sequence of Scytalidium lignicola DSM 105466, a ubiquitous saprotrophic fungus.</title>
        <authorList>
            <person name="Buettner E."/>
            <person name="Gebauer A.M."/>
            <person name="Hofrichter M."/>
            <person name="Liers C."/>
            <person name="Kellner H."/>
        </authorList>
    </citation>
    <scope>NUCLEOTIDE SEQUENCE [LARGE SCALE GENOMIC DNA]</scope>
    <source>
        <strain evidence="4 5">DSM 105466</strain>
    </source>
</reference>
<dbReference type="PROSITE" id="PS50048">
    <property type="entry name" value="ZN2_CY6_FUNGAL_2"/>
    <property type="match status" value="1"/>
</dbReference>
<comment type="caution">
    <text evidence="4">The sequence shown here is derived from an EMBL/GenBank/DDBJ whole genome shotgun (WGS) entry which is preliminary data.</text>
</comment>
<feature type="non-terminal residue" evidence="4">
    <location>
        <position position="574"/>
    </location>
</feature>
<feature type="domain" description="Zn(2)-C6 fungal-type" evidence="3">
    <location>
        <begin position="23"/>
        <end position="52"/>
    </location>
</feature>
<evidence type="ECO:0000256" key="1">
    <source>
        <dbReference type="ARBA" id="ARBA00022723"/>
    </source>
</evidence>
<dbReference type="EMBL" id="NCSJ02000019">
    <property type="protein sequence ID" value="RFU34515.1"/>
    <property type="molecule type" value="Genomic_DNA"/>
</dbReference>
<sequence length="574" mass="63946">MGSKSPSAGQSPQECPRSTVSAACIACRSKHLKCDGFNPCSRCSTDSTDCIYVRSRRGYKGPRKAIAQRKALSLSSDLSRTPCPLIRAPFGSRDLQQQIHNGSAVSSGQASSADPSLFDFSQDLACSVSNSVHLLPDLQQRCMEAFFHYFAPSHPFMLPKPNLLKLLKEKPLGYIEAILWYVGSLYIPEAPTASFEREAERLVNLPTCPRDGFKVQAMLLLAIAFDGYLYRDKALQLLIEAQDLAFDLGMDKREFASMHGEGCVIMEESWRRTWWELYAIDGMIAGVHQKSIFRFYNVTSDVPLPCEETEYMSGIIPPLLTLEDFDDAFFDARGIDYSSGTYRIAAIRNLGKVMALGKIVFQDDPTIDRIDSYIVNWLLHLPASKRSMVARDGRVDEMLFQAMMITQATTILLHRDHSQLDSAVAQNVTSCAPHHQITPGPSYNIHAAKTIEAAQEISKLITLPTSIIKHTHFFVCAITLAAIIHLSCWSLQLPQIQDRDIKEQLRLSSGGLQALVKVWPAAGVSFAQVKSIAQELYTAKKAAAESVLWTPISDDDMMRSIIDDQNIMEDMHLL</sequence>
<dbReference type="OMA" id="WDLFIID"/>
<dbReference type="InterPro" id="IPR001138">
    <property type="entry name" value="Zn2Cys6_DnaBD"/>
</dbReference>
<dbReference type="Gene3D" id="4.10.240.10">
    <property type="entry name" value="Zn(2)-C6 fungal-type DNA-binding domain"/>
    <property type="match status" value="1"/>
</dbReference>
<proteinExistence type="predicted"/>
<dbReference type="GO" id="GO:0008270">
    <property type="term" value="F:zinc ion binding"/>
    <property type="evidence" value="ECO:0007669"/>
    <property type="project" value="InterPro"/>
</dbReference>
<accession>A0A3E2HMB6</accession>
<feature type="non-terminal residue" evidence="4">
    <location>
        <position position="1"/>
    </location>
</feature>
<dbReference type="CDD" id="cd12148">
    <property type="entry name" value="fungal_TF_MHR"/>
    <property type="match status" value="1"/>
</dbReference>
<keyword evidence="5" id="KW-1185">Reference proteome</keyword>
<name>A0A3E2HMB6_SCYLI</name>
<dbReference type="STRING" id="5539.A0A3E2HMB6"/>
<dbReference type="GO" id="GO:0006351">
    <property type="term" value="P:DNA-templated transcription"/>
    <property type="evidence" value="ECO:0007669"/>
    <property type="project" value="InterPro"/>
</dbReference>
<evidence type="ECO:0000259" key="3">
    <source>
        <dbReference type="PROSITE" id="PS50048"/>
    </source>
</evidence>
<dbReference type="OrthoDB" id="5367487at2759"/>
<gene>
    <name evidence="4" type="ORF">B7463_g1807</name>
</gene>
<dbReference type="Pfam" id="PF00172">
    <property type="entry name" value="Zn_clus"/>
    <property type="match status" value="1"/>
</dbReference>
<dbReference type="PROSITE" id="PS00463">
    <property type="entry name" value="ZN2_CY6_FUNGAL_1"/>
    <property type="match status" value="1"/>
</dbReference>
<dbReference type="InterPro" id="IPR007219">
    <property type="entry name" value="XnlR_reg_dom"/>
</dbReference>
<dbReference type="AlphaFoldDB" id="A0A3E2HMB6"/>
<keyword evidence="1" id="KW-0479">Metal-binding</keyword>
<dbReference type="GO" id="GO:0000981">
    <property type="term" value="F:DNA-binding transcription factor activity, RNA polymerase II-specific"/>
    <property type="evidence" value="ECO:0007669"/>
    <property type="project" value="InterPro"/>
</dbReference>